<dbReference type="InterPro" id="IPR002397">
    <property type="entry name" value="Cyt_P450_B"/>
</dbReference>
<gene>
    <name evidence="2" type="ORF">GO485_20845</name>
    <name evidence="3" type="ORF">IP92_00187</name>
</gene>
<reference evidence="3 4" key="1">
    <citation type="journal article" date="2015" name="Stand. Genomic Sci.">
        <title>Genomic Encyclopedia of Bacterial and Archaeal Type Strains, Phase III: the genomes of soil and plant-associated and newly described type strains.</title>
        <authorList>
            <person name="Whitman W.B."/>
            <person name="Woyke T."/>
            <person name="Klenk H.P."/>
            <person name="Zhou Y."/>
            <person name="Lilburn T.G."/>
            <person name="Beck B.J."/>
            <person name="De Vos P."/>
            <person name="Vandamme P."/>
            <person name="Eisen J.A."/>
            <person name="Garrity G."/>
            <person name="Hugenholtz P."/>
            <person name="Kyrpides N.C."/>
        </authorList>
    </citation>
    <scope>NUCLEOTIDE SEQUENCE [LARGE SCALE GENOMIC DNA]</scope>
    <source>
        <strain evidence="3 4">CGMCC 1.10685</strain>
    </source>
</reference>
<dbReference type="CDD" id="cd11036">
    <property type="entry name" value="AknT-like"/>
    <property type="match status" value="1"/>
</dbReference>
<evidence type="ECO:0000313" key="4">
    <source>
        <dbReference type="Proteomes" id="UP000315112"/>
    </source>
</evidence>
<name>A0A562Q3C6_9BURK</name>
<dbReference type="GO" id="GO:0005506">
    <property type="term" value="F:iron ion binding"/>
    <property type="evidence" value="ECO:0007669"/>
    <property type="project" value="InterPro"/>
</dbReference>
<dbReference type="InterPro" id="IPR017972">
    <property type="entry name" value="Cyt_P450_CS"/>
</dbReference>
<comment type="similarity">
    <text evidence="1">Belongs to the cytochrome P450 family.</text>
</comment>
<organism evidence="3 4">
    <name type="scientific">Pseudoduganella flava</name>
    <dbReference type="NCBI Taxonomy" id="871742"/>
    <lineage>
        <taxon>Bacteria</taxon>
        <taxon>Pseudomonadati</taxon>
        <taxon>Pseudomonadota</taxon>
        <taxon>Betaproteobacteria</taxon>
        <taxon>Burkholderiales</taxon>
        <taxon>Oxalobacteraceae</taxon>
        <taxon>Telluria group</taxon>
        <taxon>Pseudoduganella</taxon>
    </lineage>
</organism>
<sequence length="358" mass="37522">MERNTEPGAWPADPIAAVTHPDPYPWYAHIAAEPKLVYDERLKLWVAAAPTLMREVLAHPDCRVRPVHEPVPAAIAGPAGALFGALARMNEGPRHASPKAALLHALATLDEQAVRACADRVAAPLAAGVADAQTLNAYLFAAPVRTVAALLGWPDERLAQVEGWTREFVACLSPLSSAAAIAASHGAADALLAALRELVRAECTNPGKRHLLAGVLAAPMPDEHTLLANLAGLLSQTYEATAGLLGNCVTALLRDSAADRSTLVERVSRADPAIHNTRRYAACDVDVGGVRVTAGEGILLVLATADGFGHGRHACPGQALATTIVTRALLALPAGLPALGWHYRPSVNARIPVFMEAV</sequence>
<dbReference type="EMBL" id="CP046904">
    <property type="protein sequence ID" value="QGZ41267.1"/>
    <property type="molecule type" value="Genomic_DNA"/>
</dbReference>
<evidence type="ECO:0000313" key="5">
    <source>
        <dbReference type="Proteomes" id="UP000437862"/>
    </source>
</evidence>
<dbReference type="AlphaFoldDB" id="A0A562Q3C6"/>
<dbReference type="Proteomes" id="UP000437862">
    <property type="component" value="Chromosome"/>
</dbReference>
<dbReference type="GO" id="GO:0004497">
    <property type="term" value="F:monooxygenase activity"/>
    <property type="evidence" value="ECO:0007669"/>
    <property type="project" value="InterPro"/>
</dbReference>
<reference evidence="2 5" key="3">
    <citation type="submission" date="2019-12" db="EMBL/GenBank/DDBJ databases">
        <title>Draft Genome Sequences of Six Type Strains of the Genus Massilia.</title>
        <authorList>
            <person name="Miess H."/>
            <person name="Frediansyah A."/>
            <person name="Goeker M."/>
            <person name="Gross H."/>
        </authorList>
    </citation>
    <scope>NUCLEOTIDE SEQUENCE [LARGE SCALE GENOMIC DNA]</scope>
    <source>
        <strain evidence="2 5">DSM 26639</strain>
    </source>
</reference>
<protein>
    <submittedName>
        <fullName evidence="3">Cytochrome P450</fullName>
    </submittedName>
</protein>
<dbReference type="GO" id="GO:0020037">
    <property type="term" value="F:heme binding"/>
    <property type="evidence" value="ECO:0007669"/>
    <property type="project" value="InterPro"/>
</dbReference>
<accession>A0A562Q3C6</accession>
<dbReference type="RefSeq" id="WP_145872656.1">
    <property type="nucleotide sequence ID" value="NZ_CP046904.1"/>
</dbReference>
<dbReference type="GO" id="GO:0016705">
    <property type="term" value="F:oxidoreductase activity, acting on paired donors, with incorporation or reduction of molecular oxygen"/>
    <property type="evidence" value="ECO:0007669"/>
    <property type="project" value="InterPro"/>
</dbReference>
<dbReference type="PANTHER" id="PTHR46696:SF1">
    <property type="entry name" value="CYTOCHROME P450 YJIB-RELATED"/>
    <property type="match status" value="1"/>
</dbReference>
<dbReference type="PROSITE" id="PS00086">
    <property type="entry name" value="CYTOCHROME_P450"/>
    <property type="match status" value="1"/>
</dbReference>
<dbReference type="InterPro" id="IPR036396">
    <property type="entry name" value="Cyt_P450_sf"/>
</dbReference>
<proteinExistence type="inferred from homology"/>
<dbReference type="PRINTS" id="PR00359">
    <property type="entry name" value="BP450"/>
</dbReference>
<dbReference type="EMBL" id="VLKW01000001">
    <property type="protein sequence ID" value="TWI51204.1"/>
    <property type="molecule type" value="Genomic_DNA"/>
</dbReference>
<dbReference type="Gene3D" id="1.10.630.10">
    <property type="entry name" value="Cytochrome P450"/>
    <property type="match status" value="1"/>
</dbReference>
<reference evidence="3" key="2">
    <citation type="submission" date="2019-07" db="EMBL/GenBank/DDBJ databases">
        <authorList>
            <person name="Whitman W."/>
            <person name="Huntemann M."/>
            <person name="Clum A."/>
            <person name="Pillay M."/>
            <person name="Palaniappan K."/>
            <person name="Varghese N."/>
            <person name="Mikhailova N."/>
            <person name="Stamatis D."/>
            <person name="Reddy T."/>
            <person name="Daum C."/>
            <person name="Shapiro N."/>
            <person name="Ivanova N."/>
            <person name="Kyrpides N."/>
            <person name="Woyke T."/>
        </authorList>
    </citation>
    <scope>NUCLEOTIDE SEQUENCE</scope>
    <source>
        <strain evidence="3">CGMCC 1.10685</strain>
    </source>
</reference>
<dbReference type="PANTHER" id="PTHR46696">
    <property type="entry name" value="P450, PUTATIVE (EUROFUNG)-RELATED"/>
    <property type="match status" value="1"/>
</dbReference>
<keyword evidence="5" id="KW-1185">Reference proteome</keyword>
<evidence type="ECO:0000313" key="2">
    <source>
        <dbReference type="EMBL" id="QGZ41267.1"/>
    </source>
</evidence>
<dbReference type="OrthoDB" id="4168525at2"/>
<dbReference type="Proteomes" id="UP000315112">
    <property type="component" value="Unassembled WGS sequence"/>
</dbReference>
<evidence type="ECO:0000313" key="3">
    <source>
        <dbReference type="EMBL" id="TWI51204.1"/>
    </source>
</evidence>
<dbReference type="SUPFAM" id="SSF48264">
    <property type="entry name" value="Cytochrome P450"/>
    <property type="match status" value="1"/>
</dbReference>
<evidence type="ECO:0000256" key="1">
    <source>
        <dbReference type="ARBA" id="ARBA00010617"/>
    </source>
</evidence>